<dbReference type="Gene3D" id="1.25.10.10">
    <property type="entry name" value="Leucine-rich Repeat Variant"/>
    <property type="match status" value="1"/>
</dbReference>
<dbReference type="InterPro" id="IPR011989">
    <property type="entry name" value="ARM-like"/>
</dbReference>
<dbReference type="Pfam" id="PF02296">
    <property type="entry name" value="Alpha_adaptin_C"/>
    <property type="match status" value="1"/>
</dbReference>
<keyword evidence="2 7" id="KW-0813">Transport</keyword>
<evidence type="ECO:0000256" key="8">
    <source>
        <dbReference type="PIRSR" id="PIRSR037091-1"/>
    </source>
</evidence>
<dbReference type="InterPro" id="IPR017104">
    <property type="entry name" value="AP2_complex_asu"/>
</dbReference>
<dbReference type="Pfam" id="PF02883">
    <property type="entry name" value="Alpha_adaptinC2"/>
    <property type="match status" value="1"/>
</dbReference>
<evidence type="ECO:0000259" key="9">
    <source>
        <dbReference type="SMART" id="SM00809"/>
    </source>
</evidence>
<evidence type="ECO:0000256" key="7">
    <source>
        <dbReference type="PIRNR" id="PIRNR037091"/>
    </source>
</evidence>
<evidence type="ECO:0000256" key="2">
    <source>
        <dbReference type="ARBA" id="ARBA00022448"/>
    </source>
</evidence>
<comment type="function">
    <text evidence="7">Adaptins are components of the adaptor complexes which link clathrin to receptors in coated vesicles. Clathrin-associated protein complexes are believed to interact with the cytoplasmic tails of membrane proteins, leading to their selection and concentration.</text>
</comment>
<gene>
    <name evidence="10" type="ORF">HK103_006022</name>
</gene>
<evidence type="ECO:0000256" key="1">
    <source>
        <dbReference type="ARBA" id="ARBA00004277"/>
    </source>
</evidence>
<dbReference type="PANTHER" id="PTHR22780">
    <property type="entry name" value="ADAPTIN, ALPHA/GAMMA/EPSILON"/>
    <property type="match status" value="1"/>
</dbReference>
<comment type="similarity">
    <text evidence="7">Belongs to the adaptor complexes large subunit family.</text>
</comment>
<keyword evidence="5 7" id="KW-0472">Membrane</keyword>
<proteinExistence type="inferred from homology"/>
<dbReference type="InterPro" id="IPR002553">
    <property type="entry name" value="Clathrin/coatomer_adapt-like_N"/>
</dbReference>
<dbReference type="InterPro" id="IPR012295">
    <property type="entry name" value="TBP_dom_sf"/>
</dbReference>
<dbReference type="InterPro" id="IPR003164">
    <property type="entry name" value="Clathrin_a-adaptin_app_sub_C"/>
</dbReference>
<dbReference type="InterPro" id="IPR008152">
    <property type="entry name" value="Clathrin_a/b/g-adaptin_app_Ig"/>
</dbReference>
<feature type="domain" description="Clathrin adaptor alpha/beta/gamma-adaptin appendage Ig-like subdomain" evidence="9">
    <location>
        <begin position="689"/>
        <end position="798"/>
    </location>
</feature>
<keyword evidence="11" id="KW-1185">Reference proteome</keyword>
<dbReference type="Pfam" id="PF01602">
    <property type="entry name" value="Adaptin_N"/>
    <property type="match status" value="1"/>
</dbReference>
<dbReference type="SUPFAM" id="SSF48371">
    <property type="entry name" value="ARM repeat"/>
    <property type="match status" value="1"/>
</dbReference>
<dbReference type="InterPro" id="IPR016024">
    <property type="entry name" value="ARM-type_fold"/>
</dbReference>
<keyword evidence="4 7" id="KW-0653">Protein transport</keyword>
<dbReference type="SUPFAM" id="SSF49348">
    <property type="entry name" value="Clathrin adaptor appendage domain"/>
    <property type="match status" value="1"/>
</dbReference>
<keyword evidence="6 7" id="KW-0168">Coated pit</keyword>
<dbReference type="InterPro" id="IPR009028">
    <property type="entry name" value="Coatomer/calthrin_app_sub_C"/>
</dbReference>
<accession>A0AAD5UME9</accession>
<evidence type="ECO:0000313" key="11">
    <source>
        <dbReference type="Proteomes" id="UP001210925"/>
    </source>
</evidence>
<feature type="binding site" evidence="8">
    <location>
        <begin position="64"/>
        <end position="68"/>
    </location>
    <ligand>
        <name>a 1,2-diacyl-sn-glycero-3-phospho-(1D-myo-inositol-3,4,5-trisphosphate)</name>
        <dbReference type="ChEBI" id="CHEBI:57836"/>
    </ligand>
</feature>
<feature type="binding site" evidence="8">
    <location>
        <position position="51"/>
    </location>
    <ligand>
        <name>a 1,2-diacyl-sn-glycero-3-phospho-(1D-myo-inositol-3,4,5-trisphosphate)</name>
        <dbReference type="ChEBI" id="CHEBI:57836"/>
    </ligand>
</feature>
<dbReference type="SMART" id="SM00809">
    <property type="entry name" value="Alpha_adaptinC2"/>
    <property type="match status" value="1"/>
</dbReference>
<dbReference type="GO" id="GO:0035615">
    <property type="term" value="F:clathrin adaptor activity"/>
    <property type="evidence" value="ECO:0007669"/>
    <property type="project" value="InterPro"/>
</dbReference>
<evidence type="ECO:0000256" key="3">
    <source>
        <dbReference type="ARBA" id="ARBA00022583"/>
    </source>
</evidence>
<comment type="subcellular location">
    <subcellularLocation>
        <location evidence="1">Membrane</location>
        <location evidence="1">Coated pit</location>
        <topology evidence="1">Peripheral membrane protein</topology>
        <orientation evidence="1">Cytoplasmic side</orientation>
    </subcellularLocation>
</comment>
<dbReference type="EMBL" id="JADGKB010000006">
    <property type="protein sequence ID" value="KAJ3261414.1"/>
    <property type="molecule type" value="Genomic_DNA"/>
</dbReference>
<dbReference type="GO" id="GO:0030122">
    <property type="term" value="C:AP-2 adaptor complex"/>
    <property type="evidence" value="ECO:0007669"/>
    <property type="project" value="InterPro"/>
</dbReference>
<evidence type="ECO:0000256" key="6">
    <source>
        <dbReference type="ARBA" id="ARBA00023176"/>
    </source>
</evidence>
<dbReference type="InterPro" id="IPR050840">
    <property type="entry name" value="Adaptor_Complx_Large_Subunit"/>
</dbReference>
<dbReference type="GO" id="GO:0072583">
    <property type="term" value="P:clathrin-dependent endocytosis"/>
    <property type="evidence" value="ECO:0007669"/>
    <property type="project" value="InterPro"/>
</dbReference>
<feature type="binding site" evidence="8">
    <location>
        <position position="60"/>
    </location>
    <ligand>
        <name>a 1,2-diacyl-sn-glycero-3-phospho-(1D-myo-inositol-3,4,5-trisphosphate)</name>
        <dbReference type="ChEBI" id="CHEBI:57836"/>
    </ligand>
</feature>
<name>A0AAD5UME9_9FUNG</name>
<sequence length="897" mass="101663">MSSSNDKNLKFFQNHNSMNGLVNFIAEMRTCRIRDLEQKRVNKELANIRAKFKDPNLNGYNKKKYICKLLYMYIIGYEIDFGHVEAVNLLNSTKYSEKQIGYLAVTLLINETNDLIKLVVHSIRKDLIDSNEVFCCLALHAIANIGGRDLSETLVEDIFKLFTSNSVSPFVKKKAGLCLLKIYRRYPEIVHVNEWAAEILKVLDDRNLGVLHCAACLVTALVQNYPDQFSGCVTKVISKLNQIVVFGDFDARYLYYKIPAPWLQIRLLRILQYYPPQSVLKKVISSSDVTIKNHNQLNALNSVLFESANLALHVNPTSPLIEQACKIFGTFLNGKDTNLRYLSMETMAHVAATGDPLKVLGQYQNQVIQCLSEKEDISIRRRALDLLYSMCNRENARVIVEEMLNYLSNSDYEFQEELVLKIAIVAEKFVTEYTWYVDVILKLITTAGDAASDSLWFRVVQIVTNIVDLREYAAYTILQALRQPHCHEVTVRIAGHILGEFGHVIVESPGCSPIEQFMALHSKFGLFSSATRSILLSTYLKFINLFPEIKGEIIKVFEAYQYVLDTELQQRACEYLAIAKMDNEQILQTVCEEMPPYPERGNLLLNQLTKKVNDTEDLRTWTIGGKEDQKELKEKREQLVVQDLVSEPVQMKSVSRVASPTSKPTQNLFDDVKLQHAPSTPEAIIANYKKLLAQPNGVLYEDNYMQIGVKAEYQGHLGRLAVFFGNKTKFPFTNFSVRESFDSIVIEVADRVASIIPATTQLHQMYNIQCDSPKFVSPSITIQFNCDGDFIQIPLTLPIILTKFMSSCVLSSTDFFTRWKQIGGPPKEVQLTVTTTVVDIDKVSKVIGGASFSILENLDPNPDNITFAGIFSSSKGKFGCLGRVESNREYQVCDFLI</sequence>
<dbReference type="Gene3D" id="3.30.310.10">
    <property type="entry name" value="TATA-Binding Protein"/>
    <property type="match status" value="1"/>
</dbReference>
<dbReference type="PIRSF" id="PIRSF037091">
    <property type="entry name" value="AP2_complex_alpha"/>
    <property type="match status" value="1"/>
</dbReference>
<dbReference type="AlphaFoldDB" id="A0AAD5UME9"/>
<dbReference type="GO" id="GO:0006886">
    <property type="term" value="P:intracellular protein transport"/>
    <property type="evidence" value="ECO:0007669"/>
    <property type="project" value="UniProtKB-UniRule"/>
</dbReference>
<dbReference type="Gene3D" id="2.60.40.1230">
    <property type="match status" value="1"/>
</dbReference>
<protein>
    <recommendedName>
        <fullName evidence="7">AP-2 complex subunit alpha</fullName>
    </recommendedName>
</protein>
<keyword evidence="3 7" id="KW-0254">Endocytosis</keyword>
<evidence type="ECO:0000256" key="4">
    <source>
        <dbReference type="ARBA" id="ARBA00022927"/>
    </source>
</evidence>
<reference evidence="10" key="1">
    <citation type="submission" date="2020-05" db="EMBL/GenBank/DDBJ databases">
        <title>Phylogenomic resolution of chytrid fungi.</title>
        <authorList>
            <person name="Stajich J.E."/>
            <person name="Amses K."/>
            <person name="Simmons R."/>
            <person name="Seto K."/>
            <person name="Myers J."/>
            <person name="Bonds A."/>
            <person name="Quandt C.A."/>
            <person name="Barry K."/>
            <person name="Liu P."/>
            <person name="Grigoriev I."/>
            <person name="Longcore J.E."/>
            <person name="James T.Y."/>
        </authorList>
    </citation>
    <scope>NUCLEOTIDE SEQUENCE</scope>
    <source>
        <strain evidence="10">PLAUS21</strain>
    </source>
</reference>
<organism evidence="10 11">
    <name type="scientific">Boothiomyces macroporosus</name>
    <dbReference type="NCBI Taxonomy" id="261099"/>
    <lineage>
        <taxon>Eukaryota</taxon>
        <taxon>Fungi</taxon>
        <taxon>Fungi incertae sedis</taxon>
        <taxon>Chytridiomycota</taxon>
        <taxon>Chytridiomycota incertae sedis</taxon>
        <taxon>Chytridiomycetes</taxon>
        <taxon>Rhizophydiales</taxon>
        <taxon>Terramycetaceae</taxon>
        <taxon>Boothiomyces</taxon>
    </lineage>
</organism>
<dbReference type="Proteomes" id="UP001210925">
    <property type="component" value="Unassembled WGS sequence"/>
</dbReference>
<evidence type="ECO:0000256" key="5">
    <source>
        <dbReference type="ARBA" id="ARBA00023136"/>
    </source>
</evidence>
<comment type="caution">
    <text evidence="10">The sequence shown here is derived from an EMBL/GenBank/DDBJ whole genome shotgun (WGS) entry which is preliminary data.</text>
</comment>
<dbReference type="InterPro" id="IPR013041">
    <property type="entry name" value="Clathrin_app_Ig-like_sf"/>
</dbReference>
<evidence type="ECO:0000313" key="10">
    <source>
        <dbReference type="EMBL" id="KAJ3261414.1"/>
    </source>
</evidence>
<dbReference type="SUPFAM" id="SSF55711">
    <property type="entry name" value="Subdomain of clathrin and coatomer appendage domain"/>
    <property type="match status" value="1"/>
</dbReference>